<dbReference type="Gene3D" id="3.30.70.1450">
    <property type="entry name" value="Regulator of K+ conductance, C-terminal domain"/>
    <property type="match status" value="1"/>
</dbReference>
<dbReference type="GO" id="GO:0008324">
    <property type="term" value="F:monoatomic cation transmembrane transporter activity"/>
    <property type="evidence" value="ECO:0007669"/>
    <property type="project" value="InterPro"/>
</dbReference>
<dbReference type="PROSITE" id="PS51202">
    <property type="entry name" value="RCK_C"/>
    <property type="match status" value="1"/>
</dbReference>
<dbReference type="Proteomes" id="UP000637359">
    <property type="component" value="Unassembled WGS sequence"/>
</dbReference>
<proteinExistence type="predicted"/>
<feature type="domain" description="RCK C-terminal" evidence="2">
    <location>
        <begin position="135"/>
        <end position="218"/>
    </location>
</feature>
<dbReference type="GO" id="GO:0006813">
    <property type="term" value="P:potassium ion transport"/>
    <property type="evidence" value="ECO:0007669"/>
    <property type="project" value="InterPro"/>
</dbReference>
<dbReference type="PROSITE" id="PS51201">
    <property type="entry name" value="RCK_N"/>
    <property type="match status" value="1"/>
</dbReference>
<keyword evidence="4" id="KW-1185">Reference proteome</keyword>
<evidence type="ECO:0000313" key="3">
    <source>
        <dbReference type="EMBL" id="MBC5637757.1"/>
    </source>
</evidence>
<gene>
    <name evidence="3" type="ORF">H8S33_13150</name>
</gene>
<dbReference type="Gene3D" id="3.40.50.720">
    <property type="entry name" value="NAD(P)-binding Rossmann-like Domain"/>
    <property type="match status" value="1"/>
</dbReference>
<dbReference type="PANTHER" id="PTHR43833">
    <property type="entry name" value="POTASSIUM CHANNEL PROTEIN 2-RELATED-RELATED"/>
    <property type="match status" value="1"/>
</dbReference>
<evidence type="ECO:0000259" key="2">
    <source>
        <dbReference type="PROSITE" id="PS51202"/>
    </source>
</evidence>
<feature type="domain" description="RCK N-terminal" evidence="1">
    <location>
        <begin position="2"/>
        <end position="118"/>
    </location>
</feature>
<dbReference type="EMBL" id="JACOOL010000009">
    <property type="protein sequence ID" value="MBC5637757.1"/>
    <property type="molecule type" value="Genomic_DNA"/>
</dbReference>
<dbReference type="InterPro" id="IPR036291">
    <property type="entry name" value="NAD(P)-bd_dom_sf"/>
</dbReference>
<name>A0A923L7C4_9BACI</name>
<dbReference type="InterPro" id="IPR036721">
    <property type="entry name" value="RCK_C_sf"/>
</dbReference>
<evidence type="ECO:0000313" key="4">
    <source>
        <dbReference type="Proteomes" id="UP000637359"/>
    </source>
</evidence>
<dbReference type="SUPFAM" id="SSF51735">
    <property type="entry name" value="NAD(P)-binding Rossmann-fold domains"/>
    <property type="match status" value="1"/>
</dbReference>
<dbReference type="InterPro" id="IPR006037">
    <property type="entry name" value="RCK_C"/>
</dbReference>
<dbReference type="Pfam" id="PF02080">
    <property type="entry name" value="TrkA_C"/>
    <property type="match status" value="1"/>
</dbReference>
<protein>
    <submittedName>
        <fullName evidence="3">TrkA family potassium uptake protein</fullName>
    </submittedName>
</protein>
<dbReference type="RefSeq" id="WP_186870462.1">
    <property type="nucleotide sequence ID" value="NZ_JACOOL010000009.1"/>
</dbReference>
<reference evidence="3" key="1">
    <citation type="submission" date="2020-08" db="EMBL/GenBank/DDBJ databases">
        <title>Genome public.</title>
        <authorList>
            <person name="Liu C."/>
            <person name="Sun Q."/>
        </authorList>
    </citation>
    <scope>NUCLEOTIDE SEQUENCE</scope>
    <source>
        <strain evidence="3">BX22</strain>
    </source>
</reference>
<dbReference type="PANTHER" id="PTHR43833:SF7">
    <property type="entry name" value="KTR SYSTEM POTASSIUM UPTAKE PROTEIN C"/>
    <property type="match status" value="1"/>
</dbReference>
<dbReference type="AlphaFoldDB" id="A0A923L7C4"/>
<dbReference type="SUPFAM" id="SSF116726">
    <property type="entry name" value="TrkA C-terminal domain-like"/>
    <property type="match status" value="1"/>
</dbReference>
<organism evidence="3 4">
    <name type="scientific">Ornithinibacillus hominis</name>
    <dbReference type="NCBI Taxonomy" id="2763055"/>
    <lineage>
        <taxon>Bacteria</taxon>
        <taxon>Bacillati</taxon>
        <taxon>Bacillota</taxon>
        <taxon>Bacilli</taxon>
        <taxon>Bacillales</taxon>
        <taxon>Bacillaceae</taxon>
        <taxon>Ornithinibacillus</taxon>
    </lineage>
</organism>
<comment type="caution">
    <text evidence="3">The sequence shown here is derived from an EMBL/GenBank/DDBJ whole genome shotgun (WGS) entry which is preliminary data.</text>
</comment>
<accession>A0A923L7C4</accession>
<dbReference type="InterPro" id="IPR003148">
    <property type="entry name" value="RCK_N"/>
</dbReference>
<dbReference type="Pfam" id="PF02254">
    <property type="entry name" value="TrkA_N"/>
    <property type="match status" value="1"/>
</dbReference>
<evidence type="ECO:0000259" key="1">
    <source>
        <dbReference type="PROSITE" id="PS51201"/>
    </source>
</evidence>
<sequence>MKKQFVVIGLGQFGSSVCKQLYQLGHDVLGIDNDAENVRANSNYASHVVVANATDEDKLRALGVRNFDYAIVAIGEKIQPSILCTLILKEIGVKNIWVKAQNTQHQKVLEKVGADRIINPEEEMGIRIANQLDSDKIIDYIGLSKDYSILELRATSKISNKSLIQLDIRAKYGCNVLAIKRGEQVNVSPAPNDRIHEGDVMVVMGNNKSLKRLEDKGM</sequence>
<dbReference type="InterPro" id="IPR050721">
    <property type="entry name" value="Trk_Ktr_HKT_K-transport"/>
</dbReference>